<dbReference type="InterPro" id="IPR026341">
    <property type="entry name" value="T9SS_type_B"/>
</dbReference>
<evidence type="ECO:0000259" key="5">
    <source>
        <dbReference type="Pfam" id="PF20009"/>
    </source>
</evidence>
<dbReference type="Pfam" id="PF20009">
    <property type="entry name" value="GEVED"/>
    <property type="match status" value="1"/>
</dbReference>
<dbReference type="InterPro" id="IPR013783">
    <property type="entry name" value="Ig-like_fold"/>
</dbReference>
<organism evidence="7 8">
    <name type="scientific">Mucilaginibacter hurinus</name>
    <dbReference type="NCBI Taxonomy" id="2201324"/>
    <lineage>
        <taxon>Bacteria</taxon>
        <taxon>Pseudomonadati</taxon>
        <taxon>Bacteroidota</taxon>
        <taxon>Sphingobacteriia</taxon>
        <taxon>Sphingobacteriales</taxon>
        <taxon>Sphingobacteriaceae</taxon>
        <taxon>Mucilaginibacter</taxon>
    </lineage>
</organism>
<dbReference type="InterPro" id="IPR026395">
    <property type="entry name" value="CshA_fibril"/>
</dbReference>
<feature type="compositionally biased region" description="Polar residues" evidence="1">
    <location>
        <begin position="323"/>
        <end position="334"/>
    </location>
</feature>
<evidence type="ECO:0000313" key="8">
    <source>
        <dbReference type="Proteomes" id="UP000253209"/>
    </source>
</evidence>
<dbReference type="InterPro" id="IPR055354">
    <property type="entry name" value="DUF7507"/>
</dbReference>
<name>A0A367GN11_9SPHI</name>
<protein>
    <submittedName>
        <fullName evidence="7">Uncharacterized protein</fullName>
    </submittedName>
</protein>
<keyword evidence="2" id="KW-0732">Signal</keyword>
<feature type="domain" description="DUF7507" evidence="6">
    <location>
        <begin position="969"/>
        <end position="1065"/>
    </location>
</feature>
<evidence type="ECO:0000259" key="3">
    <source>
        <dbReference type="Pfam" id="PF18651"/>
    </source>
</evidence>
<feature type="region of interest" description="Disordered" evidence="1">
    <location>
        <begin position="1057"/>
        <end position="1078"/>
    </location>
</feature>
<dbReference type="NCBIfam" id="TIGR04131">
    <property type="entry name" value="Bac_Flav_CTERM"/>
    <property type="match status" value="1"/>
</dbReference>
<feature type="signal peptide" evidence="2">
    <location>
        <begin position="1"/>
        <end position="24"/>
    </location>
</feature>
<feature type="domain" description="CshA" evidence="4">
    <location>
        <begin position="603"/>
        <end position="696"/>
    </location>
</feature>
<accession>A0A367GN11</accession>
<dbReference type="EMBL" id="QGDC01000005">
    <property type="protein sequence ID" value="RCH54882.1"/>
    <property type="molecule type" value="Genomic_DNA"/>
</dbReference>
<dbReference type="NCBIfam" id="TIGR04225">
    <property type="entry name" value="CshA_fibril_rpt"/>
    <property type="match status" value="1"/>
</dbReference>
<sequence length="1381" mass="144361">MIKKYLLKFFLCILFMQVFTKASAQYAVGGSAGTNLVNSVYWLTWDQNATGSTLISQPAGANAGNLINGTYVWQFSPTVRITAIISNLQTVGGTAMLAYTPGSFSGDGLDLIYSGNNLPKPDSRGVPASGISAPYGGTATFDIDVKVAILINGVYTDVVYPGMIIADAESIDAGGEYISGTTPNSIAWQLLNKRTQGNDADERYKLDLTNNGRSFRLYADLLPGNFGVQAVMFARGARELDDVSMKGSGLTAMAIGFVLPFDLGDNPEGYGTTGHYMEEFQITDYFAGDGTYAVVDYNTTPLVAQATVFIGADNVDPDGQPVGNANSNNDNLTGNDDENSLNPAALPNVKVNQAGDIVITLRATNNKNVAARLRGWLDFNQDGIFNADEQVSVNVPANTVNQNFILTYPNALFRNNIRTGPLYSRFRITTTALIDNTNTPLDERSVSFAADGETEDYRLKDVLGVTISGTVFNDGNGGADGTITGEGLQDVSGQLLYAYLVDNTNTIVNKAQVAGDGTYALSNANNGTYRVAISTNDVALGASLSDVTANLPSNWKPSGEAYGINNAGNTGIEPGTPDMLVQVRTPGTSLNVSGVNFGINQIPVAVADQGTTTKGTAVTLNIPANDTDADGTVNVATVLLIDPADNVKRASVTIAGQGTFTVNPANGSVTFTPLATFTGKTIPLPYTIKDNFGSESVSALITIDVKPTGIDDTDSTTPGTPVSTNVKANDGQNLATATVTATNGTNGTTAVDGAGNVIYTPNAGFTGTDTYTYFLTTPDGVVSDPITVTINVTGSSGTNDATTTPINTPVTTDVRANDGPAGVDATVNPTNGAHGTTTVTPTGQVIYTPQNGYVGKDTYTYTLTKNGVTTPPITVTVDIKPTGVNDSGTTPVNTPITTTVKSNDGPSGTGTTVNATNGTNGTTVVNADGTVTYTPATGFIGNDTYTYTLTTADGVISDPITVNITVFAASIVLNKVATNSGNAAGDVINYTLTVTNTGNTALTNVVITDAGADAGSISPSVIPTLDGGEEATVTARHTLTQAEINSGSFSNQAAVTATDQSNNTVGGVSDDPNTTEGNDSTVVTFTPQGNAGVSLTKRGEFTEFYIIYTLVIRNTGQTALTSVSITDPKLGITNSPINVGGGLAAGDSVVTVLPPYTLTQADKDAGTVVNNATVNAQSGNGNSVTANAGTTTVVPKSPVAVNDNTLAFLNKPKVVEILKNDNPGNSTFDPQSIEIIKQPEHGTIQIGNGVVTYTPDPDYSGPDEFTYRVKDLFGYYTNVATVTLNISPNSTIKIPTLFTPNGDGINDLFEIRGIEEFVQNDLVIVNRWGNEVYKKKQYDNSWAGTGLNEGTYYYILRVLETGSTNWTTYKGYITLIRTLRK</sequence>
<dbReference type="NCBIfam" id="NF012211">
    <property type="entry name" value="tand_rpt_95"/>
    <property type="match status" value="1"/>
</dbReference>
<dbReference type="Gene3D" id="2.60.40.3440">
    <property type="match status" value="3"/>
</dbReference>
<feature type="domain" description="GEVED" evidence="5">
    <location>
        <begin position="373"/>
        <end position="459"/>
    </location>
</feature>
<dbReference type="Pfam" id="PF19076">
    <property type="entry name" value="CshA_repeat"/>
    <property type="match status" value="1"/>
</dbReference>
<evidence type="ECO:0000259" key="4">
    <source>
        <dbReference type="Pfam" id="PF19076"/>
    </source>
</evidence>
<proteinExistence type="predicted"/>
<feature type="domain" description="Surface adhesin CshA non-repetitive" evidence="3">
    <location>
        <begin position="38"/>
        <end position="258"/>
    </location>
</feature>
<feature type="domain" description="DUF7507" evidence="6">
    <location>
        <begin position="1105"/>
        <end position="1186"/>
    </location>
</feature>
<comment type="caution">
    <text evidence="7">The sequence shown here is derived from an EMBL/GenBank/DDBJ whole genome shotgun (WGS) entry which is preliminary data.</text>
</comment>
<dbReference type="Proteomes" id="UP000253209">
    <property type="component" value="Unassembled WGS sequence"/>
</dbReference>
<feature type="chain" id="PRO_5017018501" evidence="2">
    <location>
        <begin position="25"/>
        <end position="1381"/>
    </location>
</feature>
<reference evidence="7 8" key="1">
    <citation type="submission" date="2018-05" db="EMBL/GenBank/DDBJ databases">
        <title>Mucilaginibacter hurinus sp. nov., isolated from briquette warehouse soil.</title>
        <authorList>
            <person name="Choi L."/>
        </authorList>
    </citation>
    <scope>NUCLEOTIDE SEQUENCE [LARGE SCALE GENOMIC DNA]</scope>
    <source>
        <strain evidence="7 8">ZR32</strain>
    </source>
</reference>
<dbReference type="Pfam" id="PF17963">
    <property type="entry name" value="Big_9"/>
    <property type="match status" value="4"/>
</dbReference>
<dbReference type="Gene3D" id="2.60.40.10">
    <property type="entry name" value="Immunoglobulins"/>
    <property type="match status" value="1"/>
</dbReference>
<evidence type="ECO:0000256" key="2">
    <source>
        <dbReference type="SAM" id="SignalP"/>
    </source>
</evidence>
<evidence type="ECO:0000259" key="6">
    <source>
        <dbReference type="Pfam" id="PF24346"/>
    </source>
</evidence>
<feature type="region of interest" description="Disordered" evidence="1">
    <location>
        <begin position="318"/>
        <end position="344"/>
    </location>
</feature>
<evidence type="ECO:0000313" key="7">
    <source>
        <dbReference type="EMBL" id="RCH54882.1"/>
    </source>
</evidence>
<gene>
    <name evidence="7" type="ORF">DJ568_10405</name>
</gene>
<dbReference type="Pfam" id="PF24346">
    <property type="entry name" value="DUF7507"/>
    <property type="match status" value="2"/>
</dbReference>
<dbReference type="InterPro" id="IPR040683">
    <property type="entry name" value="CshA_NR2"/>
</dbReference>
<evidence type="ECO:0000256" key="1">
    <source>
        <dbReference type="SAM" id="MobiDB-lite"/>
    </source>
</evidence>
<dbReference type="Pfam" id="PF13585">
    <property type="entry name" value="CHU_C"/>
    <property type="match status" value="1"/>
</dbReference>
<dbReference type="Pfam" id="PF18651">
    <property type="entry name" value="CshA_NR2"/>
    <property type="match status" value="1"/>
</dbReference>
<dbReference type="InterPro" id="IPR045474">
    <property type="entry name" value="GEVED"/>
</dbReference>
<keyword evidence="8" id="KW-1185">Reference proteome</keyword>